<comment type="function">
    <text evidence="15">Digests double-stranded RNA. Involved in the processing of primary rRNA transcript to yield the immediate precursors to the large and small rRNAs (23S and 16S). Processes some mRNAs, and tRNAs when they are encoded in the rRNA operon. Processes pre-crRNA and tracrRNA of type II CRISPR loci if present in the organism.</text>
</comment>
<comment type="cofactor">
    <cofactor evidence="15">
        <name>Mg(2+)</name>
        <dbReference type="ChEBI" id="CHEBI:18420"/>
    </cofactor>
</comment>
<evidence type="ECO:0000256" key="7">
    <source>
        <dbReference type="ARBA" id="ARBA00022664"/>
    </source>
</evidence>
<dbReference type="GO" id="GO:0042802">
    <property type="term" value="F:identical protein binding"/>
    <property type="evidence" value="ECO:0007669"/>
    <property type="project" value="UniProtKB-ARBA"/>
</dbReference>
<feature type="domain" description="DRBM" evidence="16">
    <location>
        <begin position="155"/>
        <end position="224"/>
    </location>
</feature>
<keyword evidence="11 15" id="KW-0255">Endonuclease</keyword>
<dbReference type="PANTHER" id="PTHR11207:SF0">
    <property type="entry name" value="RIBONUCLEASE 3"/>
    <property type="match status" value="1"/>
</dbReference>
<evidence type="ECO:0000256" key="11">
    <source>
        <dbReference type="ARBA" id="ARBA00022759"/>
    </source>
</evidence>
<dbReference type="GO" id="GO:0006397">
    <property type="term" value="P:mRNA processing"/>
    <property type="evidence" value="ECO:0007669"/>
    <property type="project" value="UniProtKB-UniRule"/>
</dbReference>
<gene>
    <name evidence="15 18" type="primary">rnc</name>
    <name evidence="18" type="ORF">CAGA_04170</name>
</gene>
<dbReference type="GO" id="GO:0006364">
    <property type="term" value="P:rRNA processing"/>
    <property type="evidence" value="ECO:0007669"/>
    <property type="project" value="UniProtKB-UniRule"/>
</dbReference>
<keyword evidence="19" id="KW-1185">Reference proteome</keyword>
<keyword evidence="8 15" id="KW-0819">tRNA processing</keyword>
<dbReference type="Pfam" id="PF00035">
    <property type="entry name" value="dsrm"/>
    <property type="match status" value="1"/>
</dbReference>
<dbReference type="EMBL" id="SRMQ01000001">
    <property type="protein sequence ID" value="TGJ78007.1"/>
    <property type="molecule type" value="Genomic_DNA"/>
</dbReference>
<keyword evidence="6 15" id="KW-0698">rRNA processing</keyword>
<keyword evidence="15" id="KW-0699">rRNA-binding</keyword>
<keyword evidence="5 15" id="KW-0963">Cytoplasm</keyword>
<dbReference type="PROSITE" id="PS50137">
    <property type="entry name" value="DS_RBD"/>
    <property type="match status" value="1"/>
</dbReference>
<dbReference type="AlphaFoldDB" id="A0A4Z0Y571"/>
<dbReference type="GO" id="GO:0005737">
    <property type="term" value="C:cytoplasm"/>
    <property type="evidence" value="ECO:0007669"/>
    <property type="project" value="UniProtKB-SubCell"/>
</dbReference>
<dbReference type="SUPFAM" id="SSF54768">
    <property type="entry name" value="dsRNA-binding domain-like"/>
    <property type="match status" value="1"/>
</dbReference>
<evidence type="ECO:0000256" key="2">
    <source>
        <dbReference type="ARBA" id="ARBA00004496"/>
    </source>
</evidence>
<reference evidence="18 19" key="1">
    <citation type="submission" date="2019-04" db="EMBL/GenBank/DDBJ databases">
        <authorList>
            <person name="Poehlein A."/>
            <person name="Bengelsdorf F.R."/>
            <person name="Duerre P."/>
            <person name="Daniel R."/>
        </authorList>
    </citation>
    <scope>NUCLEOTIDE SEQUENCE [LARGE SCALE GENOMIC DNA]</scope>
    <source>
        <strain evidence="18 19">BS-1</strain>
    </source>
</reference>
<evidence type="ECO:0000256" key="5">
    <source>
        <dbReference type="ARBA" id="ARBA00022490"/>
    </source>
</evidence>
<dbReference type="SMART" id="SM00358">
    <property type="entry name" value="DSRM"/>
    <property type="match status" value="1"/>
</dbReference>
<sequence>MKELEEKLGYHFKNKSYLRTALTHSSYANETKAPGGSNERLEFLGDSILGWVVADYLFKHFPDLPEGDLTKKRAALVCEKACCGFSTQLNVGKYLLLSHGEQNSGGRTRSSILADAFESIIAAIYLDGGLEEARKFILRFVLPLMQSAKPRAFKDYKTMLQEIIQQNPEERLEYVLTGESGPDHDKHFTVEVHLNSNVIGKGGGRSKKEAEQQAAREALELMGY</sequence>
<keyword evidence="9 15" id="KW-0540">Nuclease</keyword>
<dbReference type="Proteomes" id="UP000297714">
    <property type="component" value="Unassembled WGS sequence"/>
</dbReference>
<dbReference type="GO" id="GO:0004525">
    <property type="term" value="F:ribonuclease III activity"/>
    <property type="evidence" value="ECO:0007669"/>
    <property type="project" value="UniProtKB-UniRule"/>
</dbReference>
<comment type="similarity">
    <text evidence="3">Belongs to the ribonuclease III family.</text>
</comment>
<dbReference type="HAMAP" id="MF_00104">
    <property type="entry name" value="RNase_III"/>
    <property type="match status" value="1"/>
</dbReference>
<name>A0A4Z0Y571_9FIRM</name>
<dbReference type="GO" id="GO:0010468">
    <property type="term" value="P:regulation of gene expression"/>
    <property type="evidence" value="ECO:0007669"/>
    <property type="project" value="TreeGrafter"/>
</dbReference>
<keyword evidence="10 15" id="KW-0479">Metal-binding</keyword>
<dbReference type="GO" id="GO:0046872">
    <property type="term" value="F:metal ion binding"/>
    <property type="evidence" value="ECO:0007669"/>
    <property type="project" value="UniProtKB-KW"/>
</dbReference>
<evidence type="ECO:0000313" key="18">
    <source>
        <dbReference type="EMBL" id="TGJ78007.1"/>
    </source>
</evidence>
<evidence type="ECO:0000256" key="4">
    <source>
        <dbReference type="ARBA" id="ARBA00011738"/>
    </source>
</evidence>
<evidence type="ECO:0000256" key="3">
    <source>
        <dbReference type="ARBA" id="ARBA00010183"/>
    </source>
</evidence>
<evidence type="ECO:0000256" key="12">
    <source>
        <dbReference type="ARBA" id="ARBA00022801"/>
    </source>
</evidence>
<dbReference type="PANTHER" id="PTHR11207">
    <property type="entry name" value="RIBONUCLEASE III"/>
    <property type="match status" value="1"/>
</dbReference>
<keyword evidence="14 15" id="KW-0694">RNA-binding</keyword>
<evidence type="ECO:0000256" key="1">
    <source>
        <dbReference type="ARBA" id="ARBA00000109"/>
    </source>
</evidence>
<dbReference type="InterPro" id="IPR000999">
    <property type="entry name" value="RNase_III_dom"/>
</dbReference>
<dbReference type="PROSITE" id="PS00517">
    <property type="entry name" value="RNASE_3_1"/>
    <property type="match status" value="1"/>
</dbReference>
<comment type="subunit">
    <text evidence="4 15">Homodimer.</text>
</comment>
<dbReference type="OrthoDB" id="9805026at2"/>
<dbReference type="SMART" id="SM00535">
    <property type="entry name" value="RIBOc"/>
    <property type="match status" value="1"/>
</dbReference>
<organism evidence="18 19">
    <name type="scientific">Caproiciproducens galactitolivorans</name>
    <dbReference type="NCBI Taxonomy" id="642589"/>
    <lineage>
        <taxon>Bacteria</taxon>
        <taxon>Bacillati</taxon>
        <taxon>Bacillota</taxon>
        <taxon>Clostridia</taxon>
        <taxon>Eubacteriales</taxon>
        <taxon>Acutalibacteraceae</taxon>
        <taxon>Caproiciproducens</taxon>
    </lineage>
</organism>
<dbReference type="InterPro" id="IPR036389">
    <property type="entry name" value="RNase_III_sf"/>
</dbReference>
<evidence type="ECO:0000259" key="17">
    <source>
        <dbReference type="PROSITE" id="PS50142"/>
    </source>
</evidence>
<dbReference type="RefSeq" id="WP_135657187.1">
    <property type="nucleotide sequence ID" value="NZ_SRMQ01000001.1"/>
</dbReference>
<evidence type="ECO:0000256" key="9">
    <source>
        <dbReference type="ARBA" id="ARBA00022722"/>
    </source>
</evidence>
<dbReference type="GO" id="GO:0008033">
    <property type="term" value="P:tRNA processing"/>
    <property type="evidence" value="ECO:0007669"/>
    <property type="project" value="UniProtKB-KW"/>
</dbReference>
<feature type="binding site" evidence="15">
    <location>
        <position position="118"/>
    </location>
    <ligand>
        <name>Mg(2+)</name>
        <dbReference type="ChEBI" id="CHEBI:18420"/>
    </ligand>
</feature>
<feature type="active site" evidence="15">
    <location>
        <position position="46"/>
    </location>
</feature>
<comment type="caution">
    <text evidence="18">The sequence shown here is derived from an EMBL/GenBank/DDBJ whole genome shotgun (WGS) entry which is preliminary data.</text>
</comment>
<dbReference type="GO" id="GO:0019843">
    <property type="term" value="F:rRNA binding"/>
    <property type="evidence" value="ECO:0007669"/>
    <property type="project" value="UniProtKB-KW"/>
</dbReference>
<proteinExistence type="inferred from homology"/>
<dbReference type="CDD" id="cd00593">
    <property type="entry name" value="RIBOc"/>
    <property type="match status" value="1"/>
</dbReference>
<dbReference type="SUPFAM" id="SSF69065">
    <property type="entry name" value="RNase III domain-like"/>
    <property type="match status" value="1"/>
</dbReference>
<dbReference type="NCBIfam" id="TIGR02191">
    <property type="entry name" value="RNaseIII"/>
    <property type="match status" value="1"/>
</dbReference>
<evidence type="ECO:0000256" key="14">
    <source>
        <dbReference type="ARBA" id="ARBA00022884"/>
    </source>
</evidence>
<keyword evidence="12 15" id="KW-0378">Hydrolase</keyword>
<dbReference type="EC" id="3.1.26.3" evidence="15"/>
<feature type="binding site" evidence="15">
    <location>
        <position position="115"/>
    </location>
    <ligand>
        <name>Mg(2+)</name>
        <dbReference type="ChEBI" id="CHEBI:18420"/>
    </ligand>
</feature>
<dbReference type="Pfam" id="PF14622">
    <property type="entry name" value="Ribonucleas_3_3"/>
    <property type="match status" value="1"/>
</dbReference>
<dbReference type="FunFam" id="3.30.160.20:FF:000003">
    <property type="entry name" value="Ribonuclease 3"/>
    <property type="match status" value="1"/>
</dbReference>
<evidence type="ECO:0000256" key="8">
    <source>
        <dbReference type="ARBA" id="ARBA00022694"/>
    </source>
</evidence>
<dbReference type="InterPro" id="IPR014720">
    <property type="entry name" value="dsRBD_dom"/>
</dbReference>
<dbReference type="Gene3D" id="3.30.160.20">
    <property type="match status" value="1"/>
</dbReference>
<protein>
    <recommendedName>
        <fullName evidence="15">Ribonuclease 3</fullName>
        <ecNumber evidence="15">3.1.26.3</ecNumber>
    </recommendedName>
    <alternativeName>
        <fullName evidence="15">Ribonuclease III</fullName>
        <shortName evidence="15">RNase III</shortName>
    </alternativeName>
</protein>
<dbReference type="PROSITE" id="PS50142">
    <property type="entry name" value="RNASE_3_2"/>
    <property type="match status" value="1"/>
</dbReference>
<feature type="domain" description="RNase III" evidence="17">
    <location>
        <begin position="1"/>
        <end position="129"/>
    </location>
</feature>
<dbReference type="Gene3D" id="1.10.1520.10">
    <property type="entry name" value="Ribonuclease III domain"/>
    <property type="match status" value="1"/>
</dbReference>
<evidence type="ECO:0000313" key="19">
    <source>
        <dbReference type="Proteomes" id="UP000297714"/>
    </source>
</evidence>
<evidence type="ECO:0000256" key="10">
    <source>
        <dbReference type="ARBA" id="ARBA00022723"/>
    </source>
</evidence>
<dbReference type="CDD" id="cd10845">
    <property type="entry name" value="DSRM_RNAse_III_family"/>
    <property type="match status" value="1"/>
</dbReference>
<dbReference type="FunFam" id="1.10.1520.10:FF:000001">
    <property type="entry name" value="Ribonuclease 3"/>
    <property type="match status" value="1"/>
</dbReference>
<dbReference type="InterPro" id="IPR011907">
    <property type="entry name" value="RNase_III"/>
</dbReference>
<comment type="subcellular location">
    <subcellularLocation>
        <location evidence="2 15">Cytoplasm</location>
    </subcellularLocation>
</comment>
<evidence type="ECO:0000256" key="6">
    <source>
        <dbReference type="ARBA" id="ARBA00022552"/>
    </source>
</evidence>
<accession>A0A4Z0Y571</accession>
<evidence type="ECO:0000256" key="15">
    <source>
        <dbReference type="HAMAP-Rule" id="MF_00104"/>
    </source>
</evidence>
<feature type="binding site" evidence="15">
    <location>
        <position position="42"/>
    </location>
    <ligand>
        <name>Mg(2+)</name>
        <dbReference type="ChEBI" id="CHEBI:18420"/>
    </ligand>
</feature>
<evidence type="ECO:0000256" key="13">
    <source>
        <dbReference type="ARBA" id="ARBA00022842"/>
    </source>
</evidence>
<keyword evidence="13 15" id="KW-0460">Magnesium</keyword>
<comment type="catalytic activity">
    <reaction evidence="1 15">
        <text>Endonucleolytic cleavage to 5'-phosphomonoester.</text>
        <dbReference type="EC" id="3.1.26.3"/>
    </reaction>
</comment>
<evidence type="ECO:0000259" key="16">
    <source>
        <dbReference type="PROSITE" id="PS50137"/>
    </source>
</evidence>
<keyword evidence="7 15" id="KW-0507">mRNA processing</keyword>
<dbReference type="GO" id="GO:0003725">
    <property type="term" value="F:double-stranded RNA binding"/>
    <property type="evidence" value="ECO:0007669"/>
    <property type="project" value="TreeGrafter"/>
</dbReference>
<feature type="active site" evidence="15">
    <location>
        <position position="118"/>
    </location>
</feature>